<dbReference type="SUPFAM" id="SSF53774">
    <property type="entry name" value="Glutaminase/Asparaginase"/>
    <property type="match status" value="1"/>
</dbReference>
<dbReference type="InterPro" id="IPR027475">
    <property type="entry name" value="Asparaginase/glutaminase_AS2"/>
</dbReference>
<feature type="compositionally biased region" description="Basic and acidic residues" evidence="7">
    <location>
        <begin position="194"/>
        <end position="219"/>
    </location>
</feature>
<dbReference type="GO" id="GO:0009066">
    <property type="term" value="P:aspartate family amino acid metabolic process"/>
    <property type="evidence" value="ECO:0007669"/>
    <property type="project" value="UniProtKB-ARBA"/>
</dbReference>
<dbReference type="InterPro" id="IPR036152">
    <property type="entry name" value="Asp/glu_Ase-like_sf"/>
</dbReference>
<feature type="domain" description="L-asparaginase N-terminal" evidence="8">
    <location>
        <begin position="507"/>
        <end position="692"/>
    </location>
</feature>
<comment type="similarity">
    <text evidence="1">Belongs to the asparaginase 1 family.</text>
</comment>
<dbReference type="FunFam" id="3.40.50.1170:FF:000001">
    <property type="entry name" value="L-asparaginase 2"/>
    <property type="match status" value="1"/>
</dbReference>
<dbReference type="InterPro" id="IPR027473">
    <property type="entry name" value="L-asparaginase_C"/>
</dbReference>
<dbReference type="PIRSF" id="PIRSF001220">
    <property type="entry name" value="L-ASNase_gatD"/>
    <property type="match status" value="1"/>
</dbReference>
<dbReference type="EC" id="3.5.1.1" evidence="2"/>
<feature type="domain" description="Asparaginase/glutaminase C-terminal" evidence="9">
    <location>
        <begin position="713"/>
        <end position="829"/>
    </location>
</feature>
<dbReference type="PROSITE" id="PS51732">
    <property type="entry name" value="ASN_GLN_ASE_3"/>
    <property type="match status" value="1"/>
</dbReference>
<feature type="compositionally biased region" description="Polar residues" evidence="7">
    <location>
        <begin position="14"/>
        <end position="23"/>
    </location>
</feature>
<dbReference type="Gene3D" id="3.40.50.40">
    <property type="match status" value="1"/>
</dbReference>
<dbReference type="InterPro" id="IPR027474">
    <property type="entry name" value="L-asparaginase_N"/>
</dbReference>
<evidence type="ECO:0000259" key="9">
    <source>
        <dbReference type="Pfam" id="PF17763"/>
    </source>
</evidence>
<dbReference type="PANTHER" id="PTHR11707">
    <property type="entry name" value="L-ASPARAGINASE"/>
    <property type="match status" value="1"/>
</dbReference>
<dbReference type="SFLD" id="SFLDS00057">
    <property type="entry name" value="Glutaminase/Asparaginase"/>
    <property type="match status" value="1"/>
</dbReference>
<dbReference type="Pfam" id="PF17763">
    <property type="entry name" value="Asparaginase_C"/>
    <property type="match status" value="1"/>
</dbReference>
<feature type="region of interest" description="Disordered" evidence="7">
    <location>
        <begin position="122"/>
        <end position="274"/>
    </location>
</feature>
<feature type="binding site" evidence="5">
    <location>
        <begin position="592"/>
        <end position="593"/>
    </location>
    <ligand>
        <name>substrate</name>
    </ligand>
</feature>
<proteinExistence type="inferred from homology"/>
<dbReference type="RefSeq" id="XP_067923851.1">
    <property type="nucleotide sequence ID" value="XM_068064169.1"/>
</dbReference>
<comment type="caution">
    <text evidence="10">The sequence shown here is derived from an EMBL/GenBank/DDBJ whole genome shotgun (WGS) entry which is preliminary data.</text>
</comment>
<accession>A0A2C6L303</accession>
<feature type="active site" description="O-isoaspartyl threonine intermediate" evidence="4">
    <location>
        <position position="515"/>
    </location>
</feature>
<dbReference type="PIRSF" id="PIRSF500176">
    <property type="entry name" value="L_ASNase"/>
    <property type="match status" value="1"/>
</dbReference>
<dbReference type="InterPro" id="IPR041725">
    <property type="entry name" value="L-asparaginase_I"/>
</dbReference>
<dbReference type="Gene3D" id="3.40.50.1170">
    <property type="entry name" value="L-asparaginase, N-terminal domain"/>
    <property type="match status" value="1"/>
</dbReference>
<feature type="compositionally biased region" description="Low complexity" evidence="7">
    <location>
        <begin position="48"/>
        <end position="63"/>
    </location>
</feature>
<dbReference type="InterPro" id="IPR037152">
    <property type="entry name" value="L-asparaginase_N_sf"/>
</dbReference>
<keyword evidence="11" id="KW-1185">Reference proteome</keyword>
<dbReference type="PANTHER" id="PTHR11707:SF28">
    <property type="entry name" value="60 KDA LYSOPHOSPHOLIPASE"/>
    <property type="match status" value="1"/>
</dbReference>
<feature type="active site" evidence="6">
    <location>
        <position position="592"/>
    </location>
</feature>
<dbReference type="CDD" id="cd08963">
    <property type="entry name" value="L-asparaginase_I"/>
    <property type="match status" value="1"/>
</dbReference>
<feature type="region of interest" description="Disordered" evidence="7">
    <location>
        <begin position="872"/>
        <end position="898"/>
    </location>
</feature>
<dbReference type="InterPro" id="IPR040919">
    <property type="entry name" value="Asparaginase_C"/>
</dbReference>
<evidence type="ECO:0000256" key="4">
    <source>
        <dbReference type="PIRSR" id="PIRSR001220-1"/>
    </source>
</evidence>
<evidence type="ECO:0000256" key="2">
    <source>
        <dbReference type="ARBA" id="ARBA00012920"/>
    </source>
</evidence>
<dbReference type="SMART" id="SM00870">
    <property type="entry name" value="Asparaginase"/>
    <property type="match status" value="1"/>
</dbReference>
<feature type="region of interest" description="Disordered" evidence="7">
    <location>
        <begin position="1"/>
        <end position="63"/>
    </location>
</feature>
<dbReference type="PRINTS" id="PR00139">
    <property type="entry name" value="ASNGLNASE"/>
</dbReference>
<name>A0A2C6L303_9APIC</name>
<protein>
    <recommendedName>
        <fullName evidence="2">asparaginase</fullName>
        <ecNumber evidence="2">3.5.1.1</ecNumber>
    </recommendedName>
</protein>
<dbReference type="AlphaFoldDB" id="A0A2C6L303"/>
<feature type="compositionally biased region" description="Polar residues" evidence="7">
    <location>
        <begin position="222"/>
        <end position="231"/>
    </location>
</feature>
<feature type="compositionally biased region" description="Low complexity" evidence="7">
    <location>
        <begin position="879"/>
        <end position="892"/>
    </location>
</feature>
<reference evidence="10 11" key="1">
    <citation type="journal article" date="2017" name="Int. J. Parasitol.">
        <title>The genome of the protozoan parasite Cystoisospora suis and a reverse vaccinology approach to identify vaccine candidates.</title>
        <authorList>
            <person name="Palmieri N."/>
            <person name="Shrestha A."/>
            <person name="Ruttkowski B."/>
            <person name="Beck T."/>
            <person name="Vogl C."/>
            <person name="Tomley F."/>
            <person name="Blake D.P."/>
            <person name="Joachim A."/>
        </authorList>
    </citation>
    <scope>NUCLEOTIDE SEQUENCE [LARGE SCALE GENOMIC DNA]</scope>
    <source>
        <strain evidence="10 11">Wien I</strain>
    </source>
</reference>
<feature type="binding site" evidence="5">
    <location>
        <position position="561"/>
    </location>
    <ligand>
        <name>substrate</name>
    </ligand>
</feature>
<evidence type="ECO:0000256" key="3">
    <source>
        <dbReference type="ARBA" id="ARBA00049366"/>
    </source>
</evidence>
<dbReference type="Proteomes" id="UP000221165">
    <property type="component" value="Unassembled WGS sequence"/>
</dbReference>
<organism evidence="10 11">
    <name type="scientific">Cystoisospora suis</name>
    <dbReference type="NCBI Taxonomy" id="483139"/>
    <lineage>
        <taxon>Eukaryota</taxon>
        <taxon>Sar</taxon>
        <taxon>Alveolata</taxon>
        <taxon>Apicomplexa</taxon>
        <taxon>Conoidasida</taxon>
        <taxon>Coccidia</taxon>
        <taxon>Eucoccidiorida</taxon>
        <taxon>Eimeriorina</taxon>
        <taxon>Sarcocystidae</taxon>
        <taxon>Cystoisospora</taxon>
    </lineage>
</organism>
<evidence type="ECO:0000259" key="8">
    <source>
        <dbReference type="Pfam" id="PF00710"/>
    </source>
</evidence>
<comment type="catalytic activity">
    <reaction evidence="3">
        <text>L-asparagine + H2O = L-aspartate + NH4(+)</text>
        <dbReference type="Rhea" id="RHEA:21016"/>
        <dbReference type="ChEBI" id="CHEBI:15377"/>
        <dbReference type="ChEBI" id="CHEBI:28938"/>
        <dbReference type="ChEBI" id="CHEBI:29991"/>
        <dbReference type="ChEBI" id="CHEBI:58048"/>
        <dbReference type="EC" id="3.5.1.1"/>
    </reaction>
</comment>
<dbReference type="PROSITE" id="PS00917">
    <property type="entry name" value="ASN_GLN_ASE_2"/>
    <property type="match status" value="1"/>
</dbReference>
<evidence type="ECO:0000256" key="5">
    <source>
        <dbReference type="PIRSR" id="PIRSR001220-2"/>
    </source>
</evidence>
<evidence type="ECO:0000313" key="10">
    <source>
        <dbReference type="EMBL" id="PHJ22174.1"/>
    </source>
</evidence>
<evidence type="ECO:0000256" key="7">
    <source>
        <dbReference type="SAM" id="MobiDB-lite"/>
    </source>
</evidence>
<dbReference type="OrthoDB" id="427002at2759"/>
<dbReference type="GO" id="GO:0004067">
    <property type="term" value="F:asparaginase activity"/>
    <property type="evidence" value="ECO:0007669"/>
    <property type="project" value="UniProtKB-UniRule"/>
</dbReference>
<dbReference type="InterPro" id="IPR006034">
    <property type="entry name" value="Asparaginase/glutaminase-like"/>
</dbReference>
<dbReference type="VEuPathDB" id="ToxoDB:CSUI_003974"/>
<sequence>MSSTSFTERHPPSGSANNPSENCGASPPPPSFPSSASPSSNQHVREALPSSSSSPGLSSSTGSVKCLPRVASCAGPISQRVTVNEHTVVCLSADVTPLHLSAAVTDCHLDMHELSSATTPHSFFHQSSAGSKEHLHTNHHSVSSSSSGKEKKADENKREIGISYEDKKKATQAHDLAKSTGATAGLPGRLGENNTKEGEDGEKQAFEKRQDEEGNRLVRADQSPTTGSKSETFPEKHYLQNTEKEGEQGGQQGVSAGSPMMTHKTSPRGPSSRISAHAAGMAGAIATTNAQQNLPSYSPQHHGKACDYTPLTSTTNVGGGGVNSSMVSDLDTTAYSSSCVPGPGVQTPGSAVASGSAGGERMGTGLGENGYVKPGGLPSHQQFSSFSGMKEGEKAIFPLSPTTSTGAAAQHCHQHAPSTTNPVLPANGFSSTRGVERDMSPCIPSDSFSSLGVGGLGGKQEEVITTATLQQPETIPTAARILNTPMVGGMHSTGSITTTVLPNKPLILIIITGGTICMDYGGEQSSMRPRRLAQRLETLPELKDPNLPLFDVLEWDTLIDSSEMGLPHWKLLAQQIFTFYGDYDGFVILHGTDTMAYTASALSFMLENLGKPVVLTGSMLPMMHISTDAKRNLAVSMMMAGYSQLTELVVIFGSHVLRGTRVSKVDCSRIDAFDSPNFPALGCVGVDVVLHDELLLKPPVRGFRIFTQFCLNIIVFPLTPFLPAEYLRHVLREPSRPLGIVLQLYGSGTAPGTKELLQILKEGIESGVNIVATTQCRRGSANLLAYESGVWLSNLGVINGKDLTLEACIAKLSYLMGKGYSGLALKELMEAAIRGELTESPNKVGAGSMVLDLADNSSYERSRCASIGEEKRDSGFLGGASASPSPQSDPSGPVKPRTESLGVCTLYRHRPDCDPTAPCGDFQLPPDHIRC</sequence>
<evidence type="ECO:0000313" key="11">
    <source>
        <dbReference type="Proteomes" id="UP000221165"/>
    </source>
</evidence>
<evidence type="ECO:0000256" key="6">
    <source>
        <dbReference type="PROSITE-ProRule" id="PRU10100"/>
    </source>
</evidence>
<dbReference type="Pfam" id="PF00710">
    <property type="entry name" value="Asparaginase"/>
    <property type="match status" value="1"/>
</dbReference>
<dbReference type="GeneID" id="94427380"/>
<feature type="compositionally biased region" description="Basic and acidic residues" evidence="7">
    <location>
        <begin position="232"/>
        <end position="247"/>
    </location>
</feature>
<feature type="compositionally biased region" description="Basic and acidic residues" evidence="7">
    <location>
        <begin position="148"/>
        <end position="169"/>
    </location>
</feature>
<dbReference type="EMBL" id="MIGC01001791">
    <property type="protein sequence ID" value="PHJ22174.1"/>
    <property type="molecule type" value="Genomic_DNA"/>
</dbReference>
<evidence type="ECO:0000256" key="1">
    <source>
        <dbReference type="ARBA" id="ARBA00010518"/>
    </source>
</evidence>
<gene>
    <name evidence="10" type="ORF">CSUI_003974</name>
</gene>